<dbReference type="EMBL" id="LR134477">
    <property type="protein sequence ID" value="VEI14160.1"/>
    <property type="molecule type" value="Genomic_DNA"/>
</dbReference>
<organism evidence="2 3">
    <name type="scientific">Actinomyces viscosus</name>
    <dbReference type="NCBI Taxonomy" id="1656"/>
    <lineage>
        <taxon>Bacteria</taxon>
        <taxon>Bacillati</taxon>
        <taxon>Actinomycetota</taxon>
        <taxon>Actinomycetes</taxon>
        <taxon>Actinomycetales</taxon>
        <taxon>Actinomycetaceae</taxon>
        <taxon>Actinomyces</taxon>
    </lineage>
</organism>
<dbReference type="KEGG" id="avc:NCTC10951_00013"/>
<sequence length="114" mass="12363">MYMLTSTTAACVVVWAGSWAWDWRLGLLLTVAAPLFAELVRAARRLMDHGKSISEPAERELATRVVEIARCQGPALVPGRHRLQPPEGRLRTTASVPHGAPCSGRPPVTSSTVH</sequence>
<protein>
    <submittedName>
        <fullName evidence="2">Uncharacterized protein</fullName>
    </submittedName>
</protein>
<evidence type="ECO:0000313" key="3">
    <source>
        <dbReference type="Proteomes" id="UP000268658"/>
    </source>
</evidence>
<name>A0A448PGW7_ACTVI</name>
<dbReference type="Proteomes" id="UP000268658">
    <property type="component" value="Chromosome"/>
</dbReference>
<gene>
    <name evidence="2" type="ORF">NCTC10951_00013</name>
</gene>
<evidence type="ECO:0000313" key="2">
    <source>
        <dbReference type="EMBL" id="VEI14160.1"/>
    </source>
</evidence>
<reference evidence="2 3" key="1">
    <citation type="submission" date="2018-12" db="EMBL/GenBank/DDBJ databases">
        <authorList>
            <consortium name="Pathogen Informatics"/>
        </authorList>
    </citation>
    <scope>NUCLEOTIDE SEQUENCE [LARGE SCALE GENOMIC DNA]</scope>
    <source>
        <strain evidence="2 3">NCTC10951</strain>
    </source>
</reference>
<proteinExistence type="predicted"/>
<evidence type="ECO:0000256" key="1">
    <source>
        <dbReference type="SAM" id="MobiDB-lite"/>
    </source>
</evidence>
<accession>A0A448PGW7</accession>
<feature type="region of interest" description="Disordered" evidence="1">
    <location>
        <begin position="77"/>
        <end position="114"/>
    </location>
</feature>
<dbReference type="AlphaFoldDB" id="A0A448PGW7"/>